<protein>
    <submittedName>
        <fullName evidence="1">Uncharacterized protein</fullName>
    </submittedName>
</protein>
<dbReference type="InParanoid" id="A0A401H6H8"/>
<sequence>MALCFTPLFELMSLPTGSSRLHHKPVVSSATIVDPPNLTCVIMTIWGLGFFFCDPWRDANVQMRPGRWEGEIGRWRWGGAGSRRSIRPGSGPWALSDRVMGACGSTRSGGVFVERLQVRRSAWEVGVGVLQDS</sequence>
<dbReference type="RefSeq" id="XP_027620960.1">
    <property type="nucleotide sequence ID" value="XM_027765159.1"/>
</dbReference>
<accession>A0A401H6H8</accession>
<name>A0A401H6H8_9APHY</name>
<reference evidence="1 2" key="1">
    <citation type="journal article" date="2018" name="Sci. Rep.">
        <title>Genome sequence of the cauliflower mushroom Sparassis crispa (Hanabiratake) and its association with beneficial usage.</title>
        <authorList>
            <person name="Kiyama R."/>
            <person name="Furutani Y."/>
            <person name="Kawaguchi K."/>
            <person name="Nakanishi T."/>
        </authorList>
    </citation>
    <scope>NUCLEOTIDE SEQUENCE [LARGE SCALE GENOMIC DNA]</scope>
</reference>
<dbReference type="Proteomes" id="UP000287166">
    <property type="component" value="Unassembled WGS sequence"/>
</dbReference>
<dbReference type="EMBL" id="BFAD01000018">
    <property type="protein sequence ID" value="GBE90047.1"/>
    <property type="molecule type" value="Genomic_DNA"/>
</dbReference>
<proteinExistence type="predicted"/>
<dbReference type="AlphaFoldDB" id="A0A401H6H8"/>
<evidence type="ECO:0000313" key="1">
    <source>
        <dbReference type="EMBL" id="GBE90047.1"/>
    </source>
</evidence>
<gene>
    <name evidence="1" type="ORF">SCP_1800690</name>
</gene>
<comment type="caution">
    <text evidence="1">The sequence shown here is derived from an EMBL/GenBank/DDBJ whole genome shotgun (WGS) entry which is preliminary data.</text>
</comment>
<organism evidence="1 2">
    <name type="scientific">Sparassis crispa</name>
    <dbReference type="NCBI Taxonomy" id="139825"/>
    <lineage>
        <taxon>Eukaryota</taxon>
        <taxon>Fungi</taxon>
        <taxon>Dikarya</taxon>
        <taxon>Basidiomycota</taxon>
        <taxon>Agaricomycotina</taxon>
        <taxon>Agaricomycetes</taxon>
        <taxon>Polyporales</taxon>
        <taxon>Sparassidaceae</taxon>
        <taxon>Sparassis</taxon>
    </lineage>
</organism>
<evidence type="ECO:0000313" key="2">
    <source>
        <dbReference type="Proteomes" id="UP000287166"/>
    </source>
</evidence>
<dbReference type="GeneID" id="38786964"/>
<keyword evidence="2" id="KW-1185">Reference proteome</keyword>